<accession>A0A8C3K296</accession>
<keyword evidence="2" id="KW-1185">Reference proteome</keyword>
<protein>
    <submittedName>
        <fullName evidence="1">Uncharacterized protein</fullName>
    </submittedName>
</protein>
<dbReference type="Ensembl" id="ENSCPGT00000018646.1">
    <property type="protein sequence ID" value="ENSCPGP00000017052.1"/>
    <property type="gene ID" value="ENSCPGG00000011970.1"/>
</dbReference>
<evidence type="ECO:0000313" key="2">
    <source>
        <dbReference type="Proteomes" id="UP000694419"/>
    </source>
</evidence>
<evidence type="ECO:0000313" key="1">
    <source>
        <dbReference type="Ensembl" id="ENSCPGP00000017052.1"/>
    </source>
</evidence>
<organism evidence="1 2">
    <name type="scientific">Calidris pygmaea</name>
    <name type="common">Spoon-billed sandpiper</name>
    <dbReference type="NCBI Taxonomy" id="425635"/>
    <lineage>
        <taxon>Eukaryota</taxon>
        <taxon>Metazoa</taxon>
        <taxon>Chordata</taxon>
        <taxon>Craniata</taxon>
        <taxon>Vertebrata</taxon>
        <taxon>Euteleostomi</taxon>
        <taxon>Archelosauria</taxon>
        <taxon>Archosauria</taxon>
        <taxon>Dinosauria</taxon>
        <taxon>Saurischia</taxon>
        <taxon>Theropoda</taxon>
        <taxon>Coelurosauria</taxon>
        <taxon>Aves</taxon>
        <taxon>Neognathae</taxon>
        <taxon>Neoaves</taxon>
        <taxon>Charadriiformes</taxon>
        <taxon>Scolopacidae</taxon>
        <taxon>Calidris</taxon>
    </lineage>
</organism>
<dbReference type="Proteomes" id="UP000694419">
    <property type="component" value="Unplaced"/>
</dbReference>
<proteinExistence type="predicted"/>
<sequence>MPKSCRAPHCSNAAGQARPPARRLSFYKWGPGPGPGSGSGWDLGFGGAWGWF</sequence>
<reference evidence="1" key="2">
    <citation type="submission" date="2025-09" db="UniProtKB">
        <authorList>
            <consortium name="Ensembl"/>
        </authorList>
    </citation>
    <scope>IDENTIFICATION</scope>
</reference>
<reference evidence="1" key="1">
    <citation type="submission" date="2025-08" db="UniProtKB">
        <authorList>
            <consortium name="Ensembl"/>
        </authorList>
    </citation>
    <scope>IDENTIFICATION</scope>
</reference>
<name>A0A8C3K296_9CHAR</name>
<dbReference type="AlphaFoldDB" id="A0A8C3K296"/>